<dbReference type="PANTHER" id="PTHR44688">
    <property type="entry name" value="DNA-BINDING TRANSCRIPTIONAL ACTIVATOR DEVR_DOSR"/>
    <property type="match status" value="1"/>
</dbReference>
<dbReference type="GO" id="GO:0006355">
    <property type="term" value="P:regulation of DNA-templated transcription"/>
    <property type="evidence" value="ECO:0007669"/>
    <property type="project" value="InterPro"/>
</dbReference>
<keyword evidence="3" id="KW-0804">Transcription</keyword>
<reference evidence="5 6" key="1">
    <citation type="submission" date="2019-11" db="EMBL/GenBank/DDBJ databases">
        <title>Type strains purchased from KCTC, JCM and DSMZ.</title>
        <authorList>
            <person name="Lu H."/>
        </authorList>
    </citation>
    <scope>NUCLEOTIDE SEQUENCE [LARGE SCALE GENOMIC DNA]</scope>
    <source>
        <strain evidence="5 6">KCTC 22382</strain>
    </source>
</reference>
<protein>
    <recommendedName>
        <fullName evidence="4">HTH luxR-type domain-containing protein</fullName>
    </recommendedName>
</protein>
<proteinExistence type="predicted"/>
<evidence type="ECO:0000256" key="1">
    <source>
        <dbReference type="ARBA" id="ARBA00023015"/>
    </source>
</evidence>
<dbReference type="InterPro" id="IPR036388">
    <property type="entry name" value="WH-like_DNA-bd_sf"/>
</dbReference>
<dbReference type="PRINTS" id="PR00038">
    <property type="entry name" value="HTHLUXR"/>
</dbReference>
<dbReference type="PANTHER" id="PTHR44688:SF16">
    <property type="entry name" value="DNA-BINDING TRANSCRIPTIONAL ACTIVATOR DEVR_DOSR"/>
    <property type="match status" value="1"/>
</dbReference>
<evidence type="ECO:0000259" key="4">
    <source>
        <dbReference type="PROSITE" id="PS50043"/>
    </source>
</evidence>
<comment type="caution">
    <text evidence="5">The sequence shown here is derived from an EMBL/GenBank/DDBJ whole genome shotgun (WGS) entry which is preliminary data.</text>
</comment>
<evidence type="ECO:0000313" key="6">
    <source>
        <dbReference type="Proteomes" id="UP000475582"/>
    </source>
</evidence>
<dbReference type="PROSITE" id="PS50043">
    <property type="entry name" value="HTH_LUXR_2"/>
    <property type="match status" value="1"/>
</dbReference>
<gene>
    <name evidence="5" type="ORF">GM676_00320</name>
</gene>
<keyword evidence="1" id="KW-0805">Transcription regulation</keyword>
<evidence type="ECO:0000313" key="5">
    <source>
        <dbReference type="EMBL" id="MTV36027.1"/>
    </source>
</evidence>
<name>A0A6L6PBT3_9BURK</name>
<dbReference type="InterPro" id="IPR000792">
    <property type="entry name" value="Tscrpt_reg_LuxR_C"/>
</dbReference>
<evidence type="ECO:0000256" key="2">
    <source>
        <dbReference type="ARBA" id="ARBA00023125"/>
    </source>
</evidence>
<sequence length="228" mass="24710">MRESLAGTARRIASVAQQLVGAQRWVIYSVGQDGNAGQVLWAQEDEQRCAAYFSGYHLDDPLAPHRIAATPKGVACLSQRLASGADPQARYRREFMQPYALSDALEMLLPVDAGMSLGVSLLRDAPHPGYSRAQVQALTDFYVLASQLLALQEREAAPDTGRRARLAQRAPQLTERELDIALAVAGGMPNKLAARHAGMSPSTVKTHLHSIFRKCGIANRAQLARLAA</sequence>
<accession>A0A6L6PBT3</accession>
<feature type="domain" description="HTH luxR-type" evidence="4">
    <location>
        <begin position="166"/>
        <end position="228"/>
    </location>
</feature>
<keyword evidence="2" id="KW-0238">DNA-binding</keyword>
<evidence type="ECO:0000256" key="3">
    <source>
        <dbReference type="ARBA" id="ARBA00023163"/>
    </source>
</evidence>
<dbReference type="EMBL" id="WNKY01000001">
    <property type="protein sequence ID" value="MTV36027.1"/>
    <property type="molecule type" value="Genomic_DNA"/>
</dbReference>
<dbReference type="SUPFAM" id="SSF46894">
    <property type="entry name" value="C-terminal effector domain of the bipartite response regulators"/>
    <property type="match status" value="1"/>
</dbReference>
<dbReference type="OrthoDB" id="1806906at2"/>
<dbReference type="Proteomes" id="UP000475582">
    <property type="component" value="Unassembled WGS sequence"/>
</dbReference>
<dbReference type="AlphaFoldDB" id="A0A6L6PBT3"/>
<dbReference type="InterPro" id="IPR016032">
    <property type="entry name" value="Sig_transdc_resp-reg_C-effctor"/>
</dbReference>
<dbReference type="GO" id="GO:0003677">
    <property type="term" value="F:DNA binding"/>
    <property type="evidence" value="ECO:0007669"/>
    <property type="project" value="UniProtKB-KW"/>
</dbReference>
<dbReference type="Pfam" id="PF00196">
    <property type="entry name" value="GerE"/>
    <property type="match status" value="1"/>
</dbReference>
<dbReference type="SMART" id="SM00421">
    <property type="entry name" value="HTH_LUXR"/>
    <property type="match status" value="1"/>
</dbReference>
<organism evidence="5 6">
    <name type="scientific">Duganella radicis</name>
    <dbReference type="NCBI Taxonomy" id="551988"/>
    <lineage>
        <taxon>Bacteria</taxon>
        <taxon>Pseudomonadati</taxon>
        <taxon>Pseudomonadota</taxon>
        <taxon>Betaproteobacteria</taxon>
        <taxon>Burkholderiales</taxon>
        <taxon>Oxalobacteraceae</taxon>
        <taxon>Telluria group</taxon>
        <taxon>Duganella</taxon>
    </lineage>
</organism>
<dbReference type="Gene3D" id="1.10.10.10">
    <property type="entry name" value="Winged helix-like DNA-binding domain superfamily/Winged helix DNA-binding domain"/>
    <property type="match status" value="1"/>
</dbReference>
<dbReference type="RefSeq" id="WP_155461391.1">
    <property type="nucleotide sequence ID" value="NZ_WNKY01000001.1"/>
</dbReference>
<dbReference type="CDD" id="cd06170">
    <property type="entry name" value="LuxR_C_like"/>
    <property type="match status" value="1"/>
</dbReference>
<keyword evidence="6" id="KW-1185">Reference proteome</keyword>